<comment type="caution">
    <text evidence="1">The sequence shown here is derived from an EMBL/GenBank/DDBJ whole genome shotgun (WGS) entry which is preliminary data.</text>
</comment>
<dbReference type="EMBL" id="JAWWNJ010000068">
    <property type="protein sequence ID" value="KAK7008189.1"/>
    <property type="molecule type" value="Genomic_DNA"/>
</dbReference>
<proteinExistence type="predicted"/>
<evidence type="ECO:0000313" key="1">
    <source>
        <dbReference type="EMBL" id="KAK7008189.1"/>
    </source>
</evidence>
<reference evidence="1 2" key="1">
    <citation type="journal article" date="2024" name="J Genomics">
        <title>Draft genome sequencing and assembly of Favolaschia claudopus CIRM-BRFM 2984 isolated from oak limbs.</title>
        <authorList>
            <person name="Navarro D."/>
            <person name="Drula E."/>
            <person name="Chaduli D."/>
            <person name="Cazenave R."/>
            <person name="Ahrendt S."/>
            <person name="Wang J."/>
            <person name="Lipzen A."/>
            <person name="Daum C."/>
            <person name="Barry K."/>
            <person name="Grigoriev I.V."/>
            <person name="Favel A."/>
            <person name="Rosso M.N."/>
            <person name="Martin F."/>
        </authorList>
    </citation>
    <scope>NUCLEOTIDE SEQUENCE [LARGE SCALE GENOMIC DNA]</scope>
    <source>
        <strain evidence="1 2">CIRM-BRFM 2984</strain>
    </source>
</reference>
<dbReference type="Proteomes" id="UP001362999">
    <property type="component" value="Unassembled WGS sequence"/>
</dbReference>
<name>A0AAW0AH46_9AGAR</name>
<dbReference type="AlphaFoldDB" id="A0AAW0AH46"/>
<keyword evidence="2" id="KW-1185">Reference proteome</keyword>
<organism evidence="1 2">
    <name type="scientific">Favolaschia claudopus</name>
    <dbReference type="NCBI Taxonomy" id="2862362"/>
    <lineage>
        <taxon>Eukaryota</taxon>
        <taxon>Fungi</taxon>
        <taxon>Dikarya</taxon>
        <taxon>Basidiomycota</taxon>
        <taxon>Agaricomycotina</taxon>
        <taxon>Agaricomycetes</taxon>
        <taxon>Agaricomycetidae</taxon>
        <taxon>Agaricales</taxon>
        <taxon>Marasmiineae</taxon>
        <taxon>Mycenaceae</taxon>
        <taxon>Favolaschia</taxon>
    </lineage>
</organism>
<gene>
    <name evidence="1" type="ORF">R3P38DRAFT_3210900</name>
</gene>
<evidence type="ECO:0008006" key="3">
    <source>
        <dbReference type="Google" id="ProtNLM"/>
    </source>
</evidence>
<evidence type="ECO:0000313" key="2">
    <source>
        <dbReference type="Proteomes" id="UP001362999"/>
    </source>
</evidence>
<sequence length="411" mass="46542">MPNVLSKPSPILQIPIELVEEIIDASIATASPWWSLELDVKRTLMQVCSKWRTYMWSRSKYWTTLVIHIHVAPAYLCFLVHQAIATNRPLDVTIDTGLADLASTSGIKDVHPWIPHILMPLGDVSYQFHSLFISTNGQRSLGLILEAVRVSDAMMLQRIELVLCRERWLDHPDRLLDIPSPVLTSITLETVVPEWEDYSCFHRIDMLRIGHFRTSLTWACLEAVLRACTQLTTLSIINVCCDTPPMPSHHVDMRTVENFELLFADQDNVEVVKNIYMPSLKKVKLTGLGEAPWYNLNDSCPGLLQTPTELILSIDEETVGVSSMFHDLPTVELLDVRGCSSSIINAMFNRKHRGFPPPQFPKLVTIVTGNGVEQDLIGYLARCAQPDCFALFEALSADVYNFRRWTLDKDV</sequence>
<accession>A0AAW0AH46</accession>
<protein>
    <recommendedName>
        <fullName evidence="3">F-box domain-containing protein</fullName>
    </recommendedName>
</protein>